<comment type="catalytic activity">
    <reaction evidence="1 16">
        <text>alpha-D-galactose 1-phosphate + UDP-alpha-D-glucose = alpha-D-glucose 1-phosphate + UDP-alpha-D-galactose</text>
        <dbReference type="Rhea" id="RHEA:13989"/>
        <dbReference type="ChEBI" id="CHEBI:58336"/>
        <dbReference type="ChEBI" id="CHEBI:58601"/>
        <dbReference type="ChEBI" id="CHEBI:58885"/>
        <dbReference type="ChEBI" id="CHEBI:66914"/>
        <dbReference type="EC" id="2.7.7.12"/>
    </reaction>
</comment>
<evidence type="ECO:0000256" key="3">
    <source>
        <dbReference type="ARBA" id="ARBA00010951"/>
    </source>
</evidence>
<dbReference type="GO" id="GO:0008108">
    <property type="term" value="F:UDP-glucose:hexose-1-phosphate uridylyltransferase activity"/>
    <property type="evidence" value="ECO:0007669"/>
    <property type="project" value="UniProtKB-UniRule"/>
</dbReference>
<comment type="caution">
    <text evidence="19">The sequence shown here is derived from an EMBL/GenBank/DDBJ whole genome shotgun (WGS) entry which is preliminary data.</text>
</comment>
<dbReference type="RefSeq" id="WP_070123338.1">
    <property type="nucleotide sequence ID" value="NZ_MDHN01000004.1"/>
</dbReference>
<evidence type="ECO:0000256" key="11">
    <source>
        <dbReference type="ARBA" id="ARBA00023277"/>
    </source>
</evidence>
<feature type="domain" description="Galactose-1-phosphate uridyl transferase N-terminal" evidence="17">
    <location>
        <begin position="4"/>
        <end position="176"/>
    </location>
</feature>
<evidence type="ECO:0000256" key="7">
    <source>
        <dbReference type="ARBA" id="ARBA00022695"/>
    </source>
</evidence>
<dbReference type="PANTHER" id="PTHR11943:SF1">
    <property type="entry name" value="GALACTOSE-1-PHOSPHATE URIDYLYLTRANSFERASE"/>
    <property type="match status" value="1"/>
</dbReference>
<feature type="binding site" evidence="15">
    <location>
        <position position="115"/>
    </location>
    <ligand>
        <name>Zn(2+)</name>
        <dbReference type="ChEBI" id="CHEBI:29105"/>
    </ligand>
</feature>
<evidence type="ECO:0000259" key="18">
    <source>
        <dbReference type="Pfam" id="PF02744"/>
    </source>
</evidence>
<evidence type="ECO:0000256" key="6">
    <source>
        <dbReference type="ARBA" id="ARBA00022679"/>
    </source>
</evidence>
<accession>A0A1E7ZG39</accession>
<evidence type="ECO:0000256" key="4">
    <source>
        <dbReference type="ARBA" id="ARBA00012384"/>
    </source>
</evidence>
<dbReference type="SUPFAM" id="SSF54197">
    <property type="entry name" value="HIT-like"/>
    <property type="match status" value="2"/>
</dbReference>
<dbReference type="FunFam" id="3.30.428.10:FF:000001">
    <property type="entry name" value="Galactose-1-phosphate uridylyltransferase"/>
    <property type="match status" value="1"/>
</dbReference>
<dbReference type="Gene3D" id="3.30.428.10">
    <property type="entry name" value="HIT-like"/>
    <property type="match status" value="2"/>
</dbReference>
<evidence type="ECO:0000313" key="19">
    <source>
        <dbReference type="EMBL" id="OFC72424.1"/>
    </source>
</evidence>
<keyword evidence="8 15" id="KW-0479">Metal-binding</keyword>
<feature type="binding site" evidence="15">
    <location>
        <position position="164"/>
    </location>
    <ligand>
        <name>Zn(2+)</name>
        <dbReference type="ChEBI" id="CHEBI:29105"/>
    </ligand>
</feature>
<evidence type="ECO:0000256" key="16">
    <source>
        <dbReference type="RuleBase" id="RU000506"/>
    </source>
</evidence>
<feature type="binding site" evidence="14">
    <location>
        <begin position="316"/>
        <end position="317"/>
    </location>
    <ligand>
        <name>UDP-alpha-D-glucose</name>
        <dbReference type="ChEBI" id="CHEBI:58885"/>
        <note>ligand shared between dimeric partners</note>
    </ligand>
</feature>
<dbReference type="GO" id="GO:0005737">
    <property type="term" value="C:cytoplasm"/>
    <property type="evidence" value="ECO:0007669"/>
    <property type="project" value="TreeGrafter"/>
</dbReference>
<reference evidence="19 20" key="1">
    <citation type="submission" date="2016-08" db="EMBL/GenBank/DDBJ databases">
        <authorList>
            <person name="Seilhamer J.J."/>
        </authorList>
    </citation>
    <scope>NUCLEOTIDE SEQUENCE [LARGE SCALE GENOMIC DNA]</scope>
    <source>
        <strain evidence="19 20">KCTC 42603</strain>
    </source>
</reference>
<keyword evidence="7 16" id="KW-0548">Nucleotidyltransferase</keyword>
<feature type="domain" description="Galactose-1-phosphate uridyl transferase C-terminal" evidence="18">
    <location>
        <begin position="183"/>
        <end position="346"/>
    </location>
</feature>
<proteinExistence type="inferred from homology"/>
<keyword evidence="11 16" id="KW-0119">Carbohydrate metabolism</keyword>
<dbReference type="InterPro" id="IPR036265">
    <property type="entry name" value="HIT-like_sf"/>
</dbReference>
<evidence type="ECO:0000256" key="2">
    <source>
        <dbReference type="ARBA" id="ARBA00004947"/>
    </source>
</evidence>
<keyword evidence="6 16" id="KW-0808">Transferase</keyword>
<comment type="pathway">
    <text evidence="2 16">Carbohydrate metabolism; galactose metabolism.</text>
</comment>
<gene>
    <name evidence="19" type="ORF">BFC18_02335</name>
</gene>
<name>A0A1E7ZG39_9ALTE</name>
<dbReference type="UniPathway" id="UPA00214"/>
<feature type="binding site" description="in other chain" evidence="14">
    <location>
        <position position="62"/>
    </location>
    <ligand>
        <name>UDP-alpha-D-glucose</name>
        <dbReference type="ChEBI" id="CHEBI:58885"/>
        <note>ligand shared between dimeric partners</note>
    </ligand>
</feature>
<feature type="binding site" evidence="15">
    <location>
        <position position="56"/>
    </location>
    <ligand>
        <name>Zn(2+)</name>
        <dbReference type="ChEBI" id="CHEBI:29105"/>
    </ligand>
</feature>
<keyword evidence="9 15" id="KW-0862">Zinc</keyword>
<feature type="active site" description="Tele-UMP-histidine intermediate" evidence="13">
    <location>
        <position position="166"/>
    </location>
</feature>
<feature type="binding site" evidence="15">
    <location>
        <position position="53"/>
    </location>
    <ligand>
        <name>Zn(2+)</name>
        <dbReference type="ChEBI" id="CHEBI:29105"/>
    </ligand>
</feature>
<evidence type="ECO:0000256" key="15">
    <source>
        <dbReference type="PIRSR" id="PIRSR000808-3"/>
    </source>
</evidence>
<feature type="binding site" evidence="14">
    <location>
        <begin position="29"/>
        <end position="32"/>
    </location>
    <ligand>
        <name>UDP-alpha-D-glucose</name>
        <dbReference type="ChEBI" id="CHEBI:58885"/>
        <note>ligand shared between dimeric partners</note>
    </ligand>
</feature>
<evidence type="ECO:0000256" key="1">
    <source>
        <dbReference type="ARBA" id="ARBA00001107"/>
    </source>
</evidence>
<dbReference type="GO" id="GO:0033499">
    <property type="term" value="P:galactose catabolic process via UDP-galactose, Leloir pathway"/>
    <property type="evidence" value="ECO:0007669"/>
    <property type="project" value="TreeGrafter"/>
</dbReference>
<evidence type="ECO:0000256" key="5">
    <source>
        <dbReference type="ARBA" id="ARBA00016340"/>
    </source>
</evidence>
<dbReference type="InterPro" id="IPR019779">
    <property type="entry name" value="GalP_UDPtransf1_His-AS"/>
</dbReference>
<dbReference type="EC" id="2.7.7.12" evidence="4 12"/>
<keyword evidence="20" id="KW-1185">Reference proteome</keyword>
<keyword evidence="10 16" id="KW-0299">Galactose metabolism</keyword>
<evidence type="ECO:0000313" key="20">
    <source>
        <dbReference type="Proteomes" id="UP000175691"/>
    </source>
</evidence>
<protein>
    <recommendedName>
        <fullName evidence="5 12">Galactose-1-phosphate uridylyltransferase</fullName>
        <ecNumber evidence="4 12">2.7.7.12</ecNumber>
    </recommendedName>
</protein>
<organism evidence="19 20">
    <name type="scientific">Alteromonas confluentis</name>
    <dbReference type="NCBI Taxonomy" id="1656094"/>
    <lineage>
        <taxon>Bacteria</taxon>
        <taxon>Pseudomonadati</taxon>
        <taxon>Pseudomonadota</taxon>
        <taxon>Gammaproteobacteria</taxon>
        <taxon>Alteromonadales</taxon>
        <taxon>Alteromonadaceae</taxon>
        <taxon>Alteromonas/Salinimonas group</taxon>
        <taxon>Alteromonas</taxon>
    </lineage>
</organism>
<evidence type="ECO:0000256" key="12">
    <source>
        <dbReference type="NCBIfam" id="TIGR00209"/>
    </source>
</evidence>
<dbReference type="InterPro" id="IPR005850">
    <property type="entry name" value="GalP_Utransf_C"/>
</dbReference>
<dbReference type="Pfam" id="PF01087">
    <property type="entry name" value="GalP_UDP_transf"/>
    <property type="match status" value="1"/>
</dbReference>
<feature type="binding site" description="in other chain" evidence="14">
    <location>
        <position position="323"/>
    </location>
    <ligand>
        <name>UDP-alpha-D-glucose</name>
        <dbReference type="ChEBI" id="CHEBI:58885"/>
        <note>ligand shared between dimeric partners</note>
    </ligand>
</feature>
<evidence type="ECO:0000256" key="8">
    <source>
        <dbReference type="ARBA" id="ARBA00022723"/>
    </source>
</evidence>
<dbReference type="CDD" id="cd00608">
    <property type="entry name" value="GalT"/>
    <property type="match status" value="1"/>
</dbReference>
<evidence type="ECO:0000256" key="9">
    <source>
        <dbReference type="ARBA" id="ARBA00022833"/>
    </source>
</evidence>
<feature type="binding site" description="in other chain" evidence="14">
    <location>
        <begin position="78"/>
        <end position="79"/>
    </location>
    <ligand>
        <name>UDP-alpha-D-glucose</name>
        <dbReference type="ChEBI" id="CHEBI:58885"/>
        <note>ligand shared between dimeric partners</note>
    </ligand>
</feature>
<sequence length="350" mass="40060">MTTPFDPTDHPHRRYNPMIGEWVLVSPHRAKRPWQGQNEPPSNEVRPSYDESCYLCPGNTRVNGEVNPKYTGTFVFGNDFAALQQDTPDASSDDPLFTFSAEQGCSRVICFSPDHSKTLPELTDEARVEVVKTWVAQTEELGKDYTWVQVFENKGAMMGCSNPHPHGQVWAQRHLPTLAAKKQQHFSEYYTKQGTSMLADYARREVESDERVVCKNDDWVVVVPYWAAWPFETLLLPRFEANSLLSLNDGQQQSLAQIIGNITTRYDNLFETSFPYSMGWHSAPFDGEAHAEWGLHAHFFPPLLRSASVRKFMVGYEMMAEAQRDLTPEQAAQRLKAQPEVHYKETQRHD</sequence>
<evidence type="ECO:0000256" key="10">
    <source>
        <dbReference type="ARBA" id="ARBA00023144"/>
    </source>
</evidence>
<evidence type="ECO:0000256" key="13">
    <source>
        <dbReference type="PIRSR" id="PIRSR000808-1"/>
    </source>
</evidence>
<feature type="binding site" evidence="14">
    <location>
        <begin position="311"/>
        <end position="312"/>
    </location>
    <ligand>
        <name>UDP-alpha-D-glucose</name>
        <dbReference type="ChEBI" id="CHEBI:58885"/>
        <note>ligand shared between dimeric partners</note>
    </ligand>
</feature>
<feature type="binding site" description="in other chain" evidence="14">
    <location>
        <begin position="159"/>
        <end position="161"/>
    </location>
    <ligand>
        <name>UDP-alpha-D-glucose</name>
        <dbReference type="ChEBI" id="CHEBI:58885"/>
        <note>ligand shared between dimeric partners</note>
    </ligand>
</feature>
<dbReference type="PROSITE" id="PS00117">
    <property type="entry name" value="GAL_P_UDP_TRANSF_I"/>
    <property type="match status" value="1"/>
</dbReference>
<feature type="binding site" description="in other chain" evidence="14">
    <location>
        <position position="153"/>
    </location>
    <ligand>
        <name>UDP-alpha-D-glucose</name>
        <dbReference type="ChEBI" id="CHEBI:58885"/>
        <note>ligand shared between dimeric partners</note>
    </ligand>
</feature>
<dbReference type="PIRSF" id="PIRSF000808">
    <property type="entry name" value="GalT"/>
    <property type="match status" value="1"/>
</dbReference>
<dbReference type="OrthoDB" id="9769064at2"/>
<dbReference type="STRING" id="1656094.BFC18_02335"/>
<feature type="binding site" description="in other chain" evidence="14">
    <location>
        <position position="168"/>
    </location>
    <ligand>
        <name>UDP-alpha-D-glucose</name>
        <dbReference type="ChEBI" id="CHEBI:58885"/>
        <note>ligand shared between dimeric partners</note>
    </ligand>
</feature>
<comment type="cofactor">
    <cofactor evidence="15">
        <name>Zn(2+)</name>
        <dbReference type="ChEBI" id="CHEBI:29105"/>
    </cofactor>
    <text evidence="15">Binds 1 zinc ion per subunit.</text>
</comment>
<dbReference type="EMBL" id="MDHN01000004">
    <property type="protein sequence ID" value="OFC72424.1"/>
    <property type="molecule type" value="Genomic_DNA"/>
</dbReference>
<dbReference type="GO" id="GO:0008270">
    <property type="term" value="F:zinc ion binding"/>
    <property type="evidence" value="ECO:0007669"/>
    <property type="project" value="InterPro"/>
</dbReference>
<evidence type="ECO:0000256" key="14">
    <source>
        <dbReference type="PIRSR" id="PIRSR000808-2"/>
    </source>
</evidence>
<evidence type="ECO:0000259" key="17">
    <source>
        <dbReference type="Pfam" id="PF01087"/>
    </source>
</evidence>
<comment type="similarity">
    <text evidence="3 16">Belongs to the galactose-1-phosphate uridylyltransferase type 1 family.</text>
</comment>
<dbReference type="NCBIfam" id="TIGR00209">
    <property type="entry name" value="galT_1"/>
    <property type="match status" value="1"/>
</dbReference>
<dbReference type="Pfam" id="PF02744">
    <property type="entry name" value="GalP_UDP_tr_C"/>
    <property type="match status" value="1"/>
</dbReference>
<dbReference type="NCBIfam" id="NF008724">
    <property type="entry name" value="PRK11720.1"/>
    <property type="match status" value="1"/>
</dbReference>
<dbReference type="PANTHER" id="PTHR11943">
    <property type="entry name" value="GALACTOSE-1-PHOSPHATE URIDYLYLTRANSFERASE"/>
    <property type="match status" value="1"/>
</dbReference>
<dbReference type="InterPro" id="IPR005849">
    <property type="entry name" value="GalP_Utransf_N"/>
</dbReference>
<dbReference type="FunFam" id="3.30.428.10:FF:000002">
    <property type="entry name" value="Galactose-1-phosphate uridylyltransferase"/>
    <property type="match status" value="1"/>
</dbReference>
<dbReference type="InterPro" id="IPR001937">
    <property type="entry name" value="GalP_UDPtransf1"/>
</dbReference>
<dbReference type="AlphaFoldDB" id="A0A1E7ZG39"/>
<dbReference type="Proteomes" id="UP000175691">
    <property type="component" value="Unassembled WGS sequence"/>
</dbReference>